<dbReference type="PANTHER" id="PTHR30465:SF66">
    <property type="entry name" value="INNER MEMBRANE ABC TRANSPORTER PERMEASE PROTEIN YEJB"/>
    <property type="match status" value="1"/>
</dbReference>
<keyword evidence="6 7" id="KW-0472">Membrane</keyword>
<dbReference type="GO" id="GO:0005886">
    <property type="term" value="C:plasma membrane"/>
    <property type="evidence" value="ECO:0007669"/>
    <property type="project" value="UniProtKB-SubCell"/>
</dbReference>
<dbReference type="EMBL" id="LN554846">
    <property type="protein sequence ID" value="CED70751.1"/>
    <property type="molecule type" value="Genomic_DNA"/>
</dbReference>
<feature type="transmembrane region" description="Helical" evidence="7">
    <location>
        <begin position="9"/>
        <end position="30"/>
    </location>
</feature>
<name>A0A090IJK4_9GAMM</name>
<keyword evidence="2 7" id="KW-0813">Transport</keyword>
<dbReference type="GO" id="GO:0042884">
    <property type="term" value="P:microcin transport"/>
    <property type="evidence" value="ECO:0007669"/>
    <property type="project" value="TreeGrafter"/>
</dbReference>
<evidence type="ECO:0000313" key="9">
    <source>
        <dbReference type="EMBL" id="CED70751.1"/>
    </source>
</evidence>
<evidence type="ECO:0000313" key="10">
    <source>
        <dbReference type="Proteomes" id="UP000032427"/>
    </source>
</evidence>
<dbReference type="GeneID" id="28540216"/>
<dbReference type="STRING" id="80852.AWOD_I_0657"/>
<evidence type="ECO:0000256" key="1">
    <source>
        <dbReference type="ARBA" id="ARBA00004651"/>
    </source>
</evidence>
<dbReference type="PATRIC" id="fig|80852.17.peg.668"/>
<evidence type="ECO:0000256" key="6">
    <source>
        <dbReference type="ARBA" id="ARBA00023136"/>
    </source>
</evidence>
<dbReference type="AlphaFoldDB" id="A0A090IJK4"/>
<feature type="transmembrane region" description="Helical" evidence="7">
    <location>
        <begin position="154"/>
        <end position="177"/>
    </location>
</feature>
<keyword evidence="5 7" id="KW-1133">Transmembrane helix</keyword>
<dbReference type="CDD" id="cd06261">
    <property type="entry name" value="TM_PBP2"/>
    <property type="match status" value="1"/>
</dbReference>
<evidence type="ECO:0000256" key="7">
    <source>
        <dbReference type="RuleBase" id="RU363032"/>
    </source>
</evidence>
<dbReference type="KEGG" id="awd:AWOD_I_0657"/>
<gene>
    <name evidence="9" type="primary">yejB</name>
    <name evidence="9" type="ORF">AWOD_I_0657</name>
</gene>
<protein>
    <submittedName>
        <fullName evidence="9">Putative oligopeptide transport system, inner-membrane oligopeptide-binding protein</fullName>
    </submittedName>
</protein>
<dbReference type="PROSITE" id="PS50928">
    <property type="entry name" value="ABC_TM1"/>
    <property type="match status" value="1"/>
</dbReference>
<feature type="transmembrane region" description="Helical" evidence="7">
    <location>
        <begin position="204"/>
        <end position="223"/>
    </location>
</feature>
<evidence type="ECO:0000256" key="5">
    <source>
        <dbReference type="ARBA" id="ARBA00022989"/>
    </source>
</evidence>
<dbReference type="OrthoDB" id="9805855at2"/>
<feature type="transmembrane region" description="Helical" evidence="7">
    <location>
        <begin position="263"/>
        <end position="288"/>
    </location>
</feature>
<evidence type="ECO:0000259" key="8">
    <source>
        <dbReference type="PROSITE" id="PS50928"/>
    </source>
</evidence>
<feature type="transmembrane region" description="Helical" evidence="7">
    <location>
        <begin position="119"/>
        <end position="142"/>
    </location>
</feature>
<dbReference type="HOGENOM" id="CLU_036879_1_1_6"/>
<dbReference type="InterPro" id="IPR000515">
    <property type="entry name" value="MetI-like"/>
</dbReference>
<evidence type="ECO:0000256" key="4">
    <source>
        <dbReference type="ARBA" id="ARBA00022692"/>
    </source>
</evidence>
<dbReference type="InterPro" id="IPR035906">
    <property type="entry name" value="MetI-like_sf"/>
</dbReference>
<keyword evidence="4 7" id="KW-0812">Transmembrane</keyword>
<comment type="similarity">
    <text evidence="7">Belongs to the binding-protein-dependent transport system permease family.</text>
</comment>
<evidence type="ECO:0000256" key="2">
    <source>
        <dbReference type="ARBA" id="ARBA00022448"/>
    </source>
</evidence>
<keyword evidence="3" id="KW-1003">Cell membrane</keyword>
<organism evidence="9 10">
    <name type="scientific">Aliivibrio wodanis</name>
    <dbReference type="NCBI Taxonomy" id="80852"/>
    <lineage>
        <taxon>Bacteria</taxon>
        <taxon>Pseudomonadati</taxon>
        <taxon>Pseudomonadota</taxon>
        <taxon>Gammaproteobacteria</taxon>
        <taxon>Vibrionales</taxon>
        <taxon>Vibrionaceae</taxon>
        <taxon>Aliivibrio</taxon>
    </lineage>
</organism>
<reference evidence="10" key="1">
    <citation type="submission" date="2014-09" db="EMBL/GenBank/DDBJ databases">
        <authorList>
            <person name="Hjerde E."/>
        </authorList>
    </citation>
    <scope>NUCLEOTIDE SEQUENCE [LARGE SCALE GENOMIC DNA]</scope>
    <source>
        <strain evidence="10">06/09/139</strain>
    </source>
</reference>
<comment type="subcellular location">
    <subcellularLocation>
        <location evidence="1 7">Cell membrane</location>
        <topology evidence="1 7">Multi-pass membrane protein</topology>
    </subcellularLocation>
</comment>
<evidence type="ECO:0000256" key="3">
    <source>
        <dbReference type="ARBA" id="ARBA00022475"/>
    </source>
</evidence>
<feature type="transmembrane region" description="Helical" evidence="7">
    <location>
        <begin position="308"/>
        <end position="334"/>
    </location>
</feature>
<dbReference type="Pfam" id="PF00528">
    <property type="entry name" value="BPD_transp_1"/>
    <property type="match status" value="1"/>
</dbReference>
<dbReference type="SUPFAM" id="SSF161098">
    <property type="entry name" value="MetI-like"/>
    <property type="match status" value="1"/>
</dbReference>
<feature type="domain" description="ABC transmembrane type-1" evidence="8">
    <location>
        <begin position="115"/>
        <end position="327"/>
    </location>
</feature>
<proteinExistence type="inferred from homology"/>
<dbReference type="PANTHER" id="PTHR30465">
    <property type="entry name" value="INNER MEMBRANE ABC TRANSPORTER"/>
    <property type="match status" value="1"/>
</dbReference>
<dbReference type="Gene3D" id="1.10.3720.10">
    <property type="entry name" value="MetI-like"/>
    <property type="match status" value="1"/>
</dbReference>
<sequence>MISYLLRRLLLVVPTFIGITLLIFALTRFVPGGPVERMLLSLQMQGSSETGGTSSVTDGNNALSEDQIAELNAFYGLDKPVFEAYYDWLTKLVVLDLGESTRYYEPVWDMIAERLPVSLFYGGMTFLLSYMISIPLGYLKALKHGSILDSTSSIAIFVGFALPGYVIGVFLISLFSYQLEWFPMGGFVGDDFDDFGTFEQIKDIMWHAVLPLFCYLIGDFALLTMTMKNNLMENLAADYVRTAIAKGLPFQKAVRRHALRNSLIPVASHFGNSLMFFMTGSFLIEVIFNIDGIGLLGYEAIMERDYPVVMGLFAINAMMLMLGNILSDVCVAAVDPRVKFGA</sequence>
<keyword evidence="10" id="KW-1185">Reference proteome</keyword>
<accession>A0A090IJK4</accession>
<dbReference type="GO" id="GO:0055085">
    <property type="term" value="P:transmembrane transport"/>
    <property type="evidence" value="ECO:0007669"/>
    <property type="project" value="InterPro"/>
</dbReference>
<dbReference type="Proteomes" id="UP000032427">
    <property type="component" value="Chromosome 1"/>
</dbReference>